<name>A0AAJ0B473_9PEZI</name>
<protein>
    <submittedName>
        <fullName evidence="1">Uncharacterized protein</fullName>
    </submittedName>
</protein>
<comment type="caution">
    <text evidence="1">The sequence shown here is derived from an EMBL/GenBank/DDBJ whole genome shotgun (WGS) entry which is preliminary data.</text>
</comment>
<evidence type="ECO:0000313" key="2">
    <source>
        <dbReference type="Proteomes" id="UP001239445"/>
    </source>
</evidence>
<reference evidence="1" key="1">
    <citation type="submission" date="2023-06" db="EMBL/GenBank/DDBJ databases">
        <title>Genome-scale phylogeny and comparative genomics of the fungal order Sordariales.</title>
        <authorList>
            <consortium name="Lawrence Berkeley National Laboratory"/>
            <person name="Hensen N."/>
            <person name="Bonometti L."/>
            <person name="Westerberg I."/>
            <person name="Brannstrom I.O."/>
            <person name="Guillou S."/>
            <person name="Cros-Aarteil S."/>
            <person name="Calhoun S."/>
            <person name="Haridas S."/>
            <person name="Kuo A."/>
            <person name="Mondo S."/>
            <person name="Pangilinan J."/>
            <person name="Riley R."/>
            <person name="Labutti K."/>
            <person name="Andreopoulos B."/>
            <person name="Lipzen A."/>
            <person name="Chen C."/>
            <person name="Yanf M."/>
            <person name="Daum C."/>
            <person name="Ng V."/>
            <person name="Clum A."/>
            <person name="Steindorff A."/>
            <person name="Ohm R."/>
            <person name="Martin F."/>
            <person name="Silar P."/>
            <person name="Natvig D."/>
            <person name="Lalanne C."/>
            <person name="Gautier V."/>
            <person name="Ament-Velasquez S.L."/>
            <person name="Kruys A."/>
            <person name="Hutchinson M.I."/>
            <person name="Powell A.J."/>
            <person name="Barry K."/>
            <person name="Miller A.N."/>
            <person name="Grigoriev I.V."/>
            <person name="Debuchy R."/>
            <person name="Gladieux P."/>
            <person name="Thoren M.H."/>
            <person name="Johannesson H."/>
        </authorList>
    </citation>
    <scope>NUCLEOTIDE SEQUENCE</scope>
    <source>
        <strain evidence="1">PSN4</strain>
    </source>
</reference>
<evidence type="ECO:0000313" key="1">
    <source>
        <dbReference type="EMBL" id="KAK1750910.1"/>
    </source>
</evidence>
<organism evidence="1 2">
    <name type="scientific">Echria macrotheca</name>
    <dbReference type="NCBI Taxonomy" id="438768"/>
    <lineage>
        <taxon>Eukaryota</taxon>
        <taxon>Fungi</taxon>
        <taxon>Dikarya</taxon>
        <taxon>Ascomycota</taxon>
        <taxon>Pezizomycotina</taxon>
        <taxon>Sordariomycetes</taxon>
        <taxon>Sordariomycetidae</taxon>
        <taxon>Sordariales</taxon>
        <taxon>Schizotheciaceae</taxon>
        <taxon>Echria</taxon>
    </lineage>
</organism>
<dbReference type="Proteomes" id="UP001239445">
    <property type="component" value="Unassembled WGS sequence"/>
</dbReference>
<dbReference type="AlphaFoldDB" id="A0AAJ0B473"/>
<dbReference type="EMBL" id="MU839844">
    <property type="protein sequence ID" value="KAK1750910.1"/>
    <property type="molecule type" value="Genomic_DNA"/>
</dbReference>
<proteinExistence type="predicted"/>
<sequence>MTELILVQSKIRAHARDSLSKETFKKWYDTVHMRDLLLTPGISVALRYQQTASPEPEFPYLAVYPRVSREWVHSPTCEFLRVPLCDPMLPGERGAVFESADFVMGAYEEYGGQEAVEEEEGGVLVPAKALVFVPVDSSVVGSAAVADVLSVSTGGLTPRRSQMLRYDFSPAGQQPRHAEIAKGELFVGGEYVAMHEFDEVPEGVVLGKGAVVYMLIGALGDVRQE</sequence>
<accession>A0AAJ0B473</accession>
<keyword evidence="2" id="KW-1185">Reference proteome</keyword>
<gene>
    <name evidence="1" type="ORF">QBC47DRAFT_88993</name>
</gene>